<dbReference type="EMBL" id="AMFJ01034133">
    <property type="protein sequence ID" value="EKD30173.1"/>
    <property type="molecule type" value="Genomic_DNA"/>
</dbReference>
<feature type="domain" description="Protein translocase subunit SecDF P1" evidence="9">
    <location>
        <begin position="76"/>
        <end position="110"/>
    </location>
</feature>
<evidence type="ECO:0000313" key="11">
    <source>
        <dbReference type="EMBL" id="EKD30173.1"/>
    </source>
</evidence>
<dbReference type="Pfam" id="PF21760">
    <property type="entry name" value="SecD_1st"/>
    <property type="match status" value="1"/>
</dbReference>
<keyword evidence="2" id="KW-1003">Cell membrane</keyword>
<dbReference type="PANTHER" id="PTHR30081:SF1">
    <property type="entry name" value="PROTEIN TRANSLOCASE SUBUNIT SECD"/>
    <property type="match status" value="1"/>
</dbReference>
<dbReference type="AlphaFoldDB" id="K1YD70"/>
<name>K1YD70_9BACT</name>
<evidence type="ECO:0000256" key="6">
    <source>
        <dbReference type="ARBA" id="ARBA00023010"/>
    </source>
</evidence>
<reference evidence="11" key="1">
    <citation type="journal article" date="2012" name="Science">
        <title>Fermentation, hydrogen, and sulfur metabolism in multiple uncultivated bacterial phyla.</title>
        <authorList>
            <person name="Wrighton K.C."/>
            <person name="Thomas B.C."/>
            <person name="Sharon I."/>
            <person name="Miller C.S."/>
            <person name="Castelle C.J."/>
            <person name="VerBerkmoes N.C."/>
            <person name="Wilkins M.J."/>
            <person name="Hettich R.L."/>
            <person name="Lipton M.S."/>
            <person name="Williams K.H."/>
            <person name="Long P.E."/>
            <person name="Banfield J.F."/>
        </authorList>
    </citation>
    <scope>NUCLEOTIDE SEQUENCE [LARGE SCALE GENOMIC DNA]</scope>
</reference>
<dbReference type="Gene3D" id="3.30.70.3220">
    <property type="match status" value="1"/>
</dbReference>
<evidence type="ECO:0000259" key="10">
    <source>
        <dbReference type="Pfam" id="PF22599"/>
    </source>
</evidence>
<dbReference type="GO" id="GO:0005886">
    <property type="term" value="C:plasma membrane"/>
    <property type="evidence" value="ECO:0007669"/>
    <property type="project" value="TreeGrafter"/>
</dbReference>
<keyword evidence="4" id="KW-0653">Protein transport</keyword>
<feature type="transmembrane region" description="Helical" evidence="8">
    <location>
        <begin position="428"/>
        <end position="448"/>
    </location>
</feature>
<dbReference type="InterPro" id="IPR048631">
    <property type="entry name" value="SecD_1st"/>
</dbReference>
<dbReference type="PANTHER" id="PTHR30081">
    <property type="entry name" value="PROTEIN-EXPORT MEMBRANE PROTEIN SEC"/>
    <property type="match status" value="1"/>
</dbReference>
<evidence type="ECO:0000259" key="9">
    <source>
        <dbReference type="Pfam" id="PF21760"/>
    </source>
</evidence>
<gene>
    <name evidence="11" type="ORF">ACD_78C00133G0008</name>
</gene>
<feature type="transmembrane region" description="Helical" evidence="8">
    <location>
        <begin position="455"/>
        <end position="476"/>
    </location>
</feature>
<evidence type="ECO:0000256" key="8">
    <source>
        <dbReference type="SAM" id="Phobius"/>
    </source>
</evidence>
<proteinExistence type="predicted"/>
<feature type="non-terminal residue" evidence="11">
    <location>
        <position position="477"/>
    </location>
</feature>
<keyword evidence="6" id="KW-0811">Translocation</keyword>
<dbReference type="InterPro" id="IPR054384">
    <property type="entry name" value="SecDF_P1_head"/>
</dbReference>
<dbReference type="GO" id="GO:0015031">
    <property type="term" value="P:protein transport"/>
    <property type="evidence" value="ECO:0007669"/>
    <property type="project" value="UniProtKB-KW"/>
</dbReference>
<dbReference type="Gene3D" id="3.30.1360.200">
    <property type="match status" value="1"/>
</dbReference>
<sequence>MKWLGFRLAIIVLLAIFSAAYILPWKTIGISTPFPVTEYKLGLDLHGGVELDYKIDLEDAKKKGSEFQPKDIIEGLKSIVEKRVNSLGTAEPTIQTASYGGEEHIIVQIPTQNFDGESMTDEEKKAKNDEYITKAKETIGKVVRLEFKEQKTTVTDADKQERTDIATKLLVEIGEAKYPFATIANKYKDQYENIEYRAGSGMTSEIPAEFSFTGMEDIQTPYVSTKIMETQKGAGYTLGKDNKLEQIEEEKGYSIVRIKSITSVEKDRDIKTGTGADEVTKKEKYTAKIYDYEGVFVSQKPSEWTAAKTEDGRVLDERYLTKASVSFSQGFAPQVDLLFNADGGKIFAELTKRLMGQQIAIFVGGELLTAPTVQSVIPDGRAVITGNYTAESAKKLSTDINTGIVPAPIYLTSERTIDAKIGADSLRVIINAGLIGLLLIIGFLILIYRVSGLMAGIALIIYGLLLLAIVKSFGIVL</sequence>
<evidence type="ECO:0000256" key="5">
    <source>
        <dbReference type="ARBA" id="ARBA00022989"/>
    </source>
</evidence>
<comment type="caution">
    <text evidence="11">The sequence shown here is derived from an EMBL/GenBank/DDBJ whole genome shotgun (WGS) entry which is preliminary data.</text>
</comment>
<keyword evidence="3 8" id="KW-0812">Transmembrane</keyword>
<evidence type="ECO:0000256" key="2">
    <source>
        <dbReference type="ARBA" id="ARBA00022475"/>
    </source>
</evidence>
<keyword evidence="1" id="KW-0813">Transport</keyword>
<evidence type="ECO:0000256" key="1">
    <source>
        <dbReference type="ARBA" id="ARBA00022448"/>
    </source>
</evidence>
<organism evidence="11">
    <name type="scientific">uncultured bacterium</name>
    <name type="common">gcode 4</name>
    <dbReference type="NCBI Taxonomy" id="1234023"/>
    <lineage>
        <taxon>Bacteria</taxon>
        <taxon>environmental samples</taxon>
    </lineage>
</organism>
<accession>K1YD70</accession>
<keyword evidence="5 8" id="KW-1133">Transmembrane helix</keyword>
<evidence type="ECO:0000256" key="4">
    <source>
        <dbReference type="ARBA" id="ARBA00022927"/>
    </source>
</evidence>
<evidence type="ECO:0000256" key="7">
    <source>
        <dbReference type="ARBA" id="ARBA00023136"/>
    </source>
</evidence>
<dbReference type="Pfam" id="PF22599">
    <property type="entry name" value="SecDF_P1_head"/>
    <property type="match status" value="1"/>
</dbReference>
<protein>
    <submittedName>
        <fullName evidence="11">Protein-export membrane protein secD, accessory membrane protein</fullName>
    </submittedName>
</protein>
<feature type="domain" description="SecDF P1 head subdomain" evidence="10">
    <location>
        <begin position="310"/>
        <end position="407"/>
    </location>
</feature>
<dbReference type="InterPro" id="IPR022813">
    <property type="entry name" value="SecD/SecF_arch_bac"/>
</dbReference>
<keyword evidence="7 8" id="KW-0472">Membrane</keyword>
<evidence type="ECO:0000256" key="3">
    <source>
        <dbReference type="ARBA" id="ARBA00022692"/>
    </source>
</evidence>